<keyword evidence="9" id="KW-1185">Reference proteome</keyword>
<proteinExistence type="inferred from homology"/>
<accession>A0ABV6MGA5</accession>
<sequence>MLRRLAAVVIVPLALLVGPLAVTPAVAAATATTAATPGDPPLAEYPGLASREMPRTFAVSTTPVPCASNGSDKDLTRAQVINRARSWVSVGIPYSQVRCYRNSYGDYRTDCSGFVAMAWGLGGSGSAFWTGNLMNRASQIARSSLKPGDALLRHTGDPSENHVALFVEWANSARTEPVVMEQTGSRDTIQRTWSADYAGLYTPIRYDNILEEPKPDPQVSVARLGDFTGDARSDVVAQYGSGELRAWRSTGDLTQDQLLAPGSGVRIGTGWTTGNVQRIVVGDFTGDGRDDVVGQFADGELRAWRSTGTLAEDQLLAPASGVRVGTGWSAGNVQRIVVGDFTGDGRDDIVGQFADGELRAWRSTGDLTEDKLFAPGSGVRIGTGWTVGNVRRILVGDFTGDGKDDIVGQFADGELRAWRSTGTLAEDQLLAPGNGVRIGTGWTTGNVQRI</sequence>
<feature type="domain" description="NlpC/P60" evidence="7">
    <location>
        <begin position="74"/>
        <end position="204"/>
    </location>
</feature>
<dbReference type="InterPro" id="IPR000064">
    <property type="entry name" value="NLP_P60_dom"/>
</dbReference>
<dbReference type="PANTHER" id="PTHR46580:SF4">
    <property type="entry name" value="ATP_GTP-BINDING PROTEIN"/>
    <property type="match status" value="1"/>
</dbReference>
<keyword evidence="3 6" id="KW-0732">Signal</keyword>
<dbReference type="Gene3D" id="3.90.1720.10">
    <property type="entry name" value="endopeptidase domain like (from Nostoc punctiforme)"/>
    <property type="match status" value="1"/>
</dbReference>
<dbReference type="InterPro" id="IPR028994">
    <property type="entry name" value="Integrin_alpha_N"/>
</dbReference>
<dbReference type="SUPFAM" id="SSF54001">
    <property type="entry name" value="Cysteine proteinases"/>
    <property type="match status" value="1"/>
</dbReference>
<keyword evidence="4" id="KW-0378">Hydrolase</keyword>
<name>A0ABV6MGA5_9ACTN</name>
<dbReference type="InterPro" id="IPR013517">
    <property type="entry name" value="FG-GAP"/>
</dbReference>
<evidence type="ECO:0000259" key="7">
    <source>
        <dbReference type="PROSITE" id="PS51935"/>
    </source>
</evidence>
<organism evidence="8 9">
    <name type="scientific">Phytohabitans kaempferiae</name>
    <dbReference type="NCBI Taxonomy" id="1620943"/>
    <lineage>
        <taxon>Bacteria</taxon>
        <taxon>Bacillati</taxon>
        <taxon>Actinomycetota</taxon>
        <taxon>Actinomycetes</taxon>
        <taxon>Micromonosporales</taxon>
        <taxon>Micromonosporaceae</taxon>
    </lineage>
</organism>
<dbReference type="EMBL" id="JBHLUH010000083">
    <property type="protein sequence ID" value="MFC0533388.1"/>
    <property type="molecule type" value="Genomic_DNA"/>
</dbReference>
<evidence type="ECO:0000256" key="4">
    <source>
        <dbReference type="ARBA" id="ARBA00022801"/>
    </source>
</evidence>
<feature type="chain" id="PRO_5046358693" evidence="6">
    <location>
        <begin position="28"/>
        <end position="450"/>
    </location>
</feature>
<dbReference type="RefSeq" id="WP_377260926.1">
    <property type="nucleotide sequence ID" value="NZ_JBHLUH010000083.1"/>
</dbReference>
<gene>
    <name evidence="8" type="ORF">ACFFIA_37870</name>
</gene>
<comment type="caution">
    <text evidence="8">The sequence shown here is derived from an EMBL/GenBank/DDBJ whole genome shotgun (WGS) entry which is preliminary data.</text>
</comment>
<feature type="non-terminal residue" evidence="8">
    <location>
        <position position="450"/>
    </location>
</feature>
<dbReference type="InterPro" id="IPR038765">
    <property type="entry name" value="Papain-like_cys_pep_sf"/>
</dbReference>
<dbReference type="Pfam" id="PF13517">
    <property type="entry name" value="FG-GAP_3"/>
    <property type="match status" value="1"/>
</dbReference>
<dbReference type="Proteomes" id="UP001589867">
    <property type="component" value="Unassembled WGS sequence"/>
</dbReference>
<dbReference type="SUPFAM" id="SSF69318">
    <property type="entry name" value="Integrin alpha N-terminal domain"/>
    <property type="match status" value="1"/>
</dbReference>
<protein>
    <submittedName>
        <fullName evidence="8">FG-GAP-like repeat-containing protein</fullName>
    </submittedName>
</protein>
<keyword evidence="5" id="KW-0788">Thiol protease</keyword>
<comment type="similarity">
    <text evidence="1">Belongs to the peptidase C40 family.</text>
</comment>
<keyword evidence="2" id="KW-0645">Protease</keyword>
<evidence type="ECO:0000256" key="5">
    <source>
        <dbReference type="ARBA" id="ARBA00022807"/>
    </source>
</evidence>
<evidence type="ECO:0000256" key="2">
    <source>
        <dbReference type="ARBA" id="ARBA00022670"/>
    </source>
</evidence>
<dbReference type="Gene3D" id="2.40.128.340">
    <property type="match status" value="2"/>
</dbReference>
<reference evidence="8 9" key="1">
    <citation type="submission" date="2024-09" db="EMBL/GenBank/DDBJ databases">
        <authorList>
            <person name="Sun Q."/>
            <person name="Mori K."/>
        </authorList>
    </citation>
    <scope>NUCLEOTIDE SEQUENCE [LARGE SCALE GENOMIC DNA]</scope>
    <source>
        <strain evidence="8 9">TBRC 3947</strain>
    </source>
</reference>
<dbReference type="PANTHER" id="PTHR46580">
    <property type="entry name" value="SENSOR KINASE-RELATED"/>
    <property type="match status" value="1"/>
</dbReference>
<feature type="signal peptide" evidence="6">
    <location>
        <begin position="1"/>
        <end position="27"/>
    </location>
</feature>
<evidence type="ECO:0000313" key="8">
    <source>
        <dbReference type="EMBL" id="MFC0533388.1"/>
    </source>
</evidence>
<evidence type="ECO:0000256" key="3">
    <source>
        <dbReference type="ARBA" id="ARBA00022729"/>
    </source>
</evidence>
<evidence type="ECO:0000256" key="6">
    <source>
        <dbReference type="SAM" id="SignalP"/>
    </source>
</evidence>
<evidence type="ECO:0000256" key="1">
    <source>
        <dbReference type="ARBA" id="ARBA00007074"/>
    </source>
</evidence>
<dbReference type="PROSITE" id="PS51935">
    <property type="entry name" value="NLPC_P60"/>
    <property type="match status" value="1"/>
</dbReference>
<evidence type="ECO:0000313" key="9">
    <source>
        <dbReference type="Proteomes" id="UP001589867"/>
    </source>
</evidence>